<evidence type="ECO:0000313" key="2">
    <source>
        <dbReference type="Proteomes" id="UP001398556"/>
    </source>
</evidence>
<dbReference type="Proteomes" id="UP001398556">
    <property type="component" value="Unassembled WGS sequence"/>
</dbReference>
<comment type="caution">
    <text evidence="1">The sequence shown here is derived from an EMBL/GenBank/DDBJ whole genome shotgun (WGS) entry which is preliminary data.</text>
</comment>
<gene>
    <name evidence="1" type="ORF">AAEO59_15140</name>
</gene>
<protein>
    <submittedName>
        <fullName evidence="1">Heavy-metal-associated domain-containing protein</fullName>
    </submittedName>
</protein>
<dbReference type="EMBL" id="JBBYHU010000042">
    <property type="protein sequence ID" value="MEL1242391.1"/>
    <property type="molecule type" value="Genomic_DNA"/>
</dbReference>
<keyword evidence="2" id="KW-1185">Reference proteome</keyword>
<name>A0ABU9HQG6_9FLAO</name>
<proteinExistence type="predicted"/>
<dbReference type="RefSeq" id="WP_341701591.1">
    <property type="nucleotide sequence ID" value="NZ_JBBYHU010000042.1"/>
</dbReference>
<evidence type="ECO:0000313" key="1">
    <source>
        <dbReference type="EMBL" id="MEL1242391.1"/>
    </source>
</evidence>
<accession>A0ABU9HQG6</accession>
<organism evidence="1 2">
    <name type="scientific">Flavobacterium flavipallidum</name>
    <dbReference type="NCBI Taxonomy" id="3139140"/>
    <lineage>
        <taxon>Bacteria</taxon>
        <taxon>Pseudomonadati</taxon>
        <taxon>Bacteroidota</taxon>
        <taxon>Flavobacteriia</taxon>
        <taxon>Flavobacteriales</taxon>
        <taxon>Flavobacteriaceae</taxon>
        <taxon>Flavobacterium</taxon>
    </lineage>
</organism>
<sequence length="84" mass="9481">MSLLTDNIIPGEHGKIFSTNAREEIELEEIKEKLLKVDGVTAVQIDNSIFPREFTVFTNKVISITEIEKNIKSVGFHAIPKEII</sequence>
<reference evidence="1 2" key="1">
    <citation type="submission" date="2024-04" db="EMBL/GenBank/DDBJ databases">
        <title>Flavobacterium sp. DGU99 16S ribosomal RNA gene Genome sequencing and assembly.</title>
        <authorList>
            <person name="Park S."/>
        </authorList>
    </citation>
    <scope>NUCLEOTIDE SEQUENCE [LARGE SCALE GENOMIC DNA]</scope>
    <source>
        <strain evidence="1 2">DGU99</strain>
    </source>
</reference>